<name>A0AAE1CJ20_9PEZI</name>
<proteinExistence type="predicted"/>
<comment type="caution">
    <text evidence="2">The sequence shown here is derived from an EMBL/GenBank/DDBJ whole genome shotgun (WGS) entry which is preliminary data.</text>
</comment>
<sequence length="159" mass="17427">MSGLVVLTRRDKKIYEKVDAKSGEARAREASRKEEGWELVVFCFVVLASTRVGWRMDRGVKDASRRDCLLDAQGVKQQGGQNKNRGVHTQLRAKAPASKQERSSPHHVAAQPALAADPGEGGPPRESLPIKTAPQPASAPPLPRPASGRPMRNVAHRRW</sequence>
<keyword evidence="3" id="KW-1185">Reference proteome</keyword>
<accession>A0AAE1CJ20</accession>
<gene>
    <name evidence="2" type="ORF">B0T22DRAFT_117726</name>
</gene>
<dbReference type="EMBL" id="JAULSO010000001">
    <property type="protein sequence ID" value="KAK3695858.1"/>
    <property type="molecule type" value="Genomic_DNA"/>
</dbReference>
<protein>
    <submittedName>
        <fullName evidence="2">Uncharacterized protein</fullName>
    </submittedName>
</protein>
<feature type="compositionally biased region" description="Low complexity" evidence="1">
    <location>
        <begin position="73"/>
        <end position="84"/>
    </location>
</feature>
<organism evidence="2 3">
    <name type="scientific">Podospora appendiculata</name>
    <dbReference type="NCBI Taxonomy" id="314037"/>
    <lineage>
        <taxon>Eukaryota</taxon>
        <taxon>Fungi</taxon>
        <taxon>Dikarya</taxon>
        <taxon>Ascomycota</taxon>
        <taxon>Pezizomycotina</taxon>
        <taxon>Sordariomycetes</taxon>
        <taxon>Sordariomycetidae</taxon>
        <taxon>Sordariales</taxon>
        <taxon>Podosporaceae</taxon>
        <taxon>Podospora</taxon>
    </lineage>
</organism>
<reference evidence="2" key="1">
    <citation type="journal article" date="2023" name="Mol. Phylogenet. Evol.">
        <title>Genome-scale phylogeny and comparative genomics of the fungal order Sordariales.</title>
        <authorList>
            <person name="Hensen N."/>
            <person name="Bonometti L."/>
            <person name="Westerberg I."/>
            <person name="Brannstrom I.O."/>
            <person name="Guillou S."/>
            <person name="Cros-Aarteil S."/>
            <person name="Calhoun S."/>
            <person name="Haridas S."/>
            <person name="Kuo A."/>
            <person name="Mondo S."/>
            <person name="Pangilinan J."/>
            <person name="Riley R."/>
            <person name="LaButti K."/>
            <person name="Andreopoulos B."/>
            <person name="Lipzen A."/>
            <person name="Chen C."/>
            <person name="Yan M."/>
            <person name="Daum C."/>
            <person name="Ng V."/>
            <person name="Clum A."/>
            <person name="Steindorff A."/>
            <person name="Ohm R.A."/>
            <person name="Martin F."/>
            <person name="Silar P."/>
            <person name="Natvig D.O."/>
            <person name="Lalanne C."/>
            <person name="Gautier V."/>
            <person name="Ament-Velasquez S.L."/>
            <person name="Kruys A."/>
            <person name="Hutchinson M.I."/>
            <person name="Powell A.J."/>
            <person name="Barry K."/>
            <person name="Miller A.N."/>
            <person name="Grigoriev I.V."/>
            <person name="Debuchy R."/>
            <person name="Gladieux P."/>
            <person name="Hiltunen Thoren M."/>
            <person name="Johannesson H."/>
        </authorList>
    </citation>
    <scope>NUCLEOTIDE SEQUENCE</scope>
    <source>
        <strain evidence="2">CBS 314.62</strain>
    </source>
</reference>
<dbReference type="AlphaFoldDB" id="A0AAE1CJ20"/>
<evidence type="ECO:0000313" key="2">
    <source>
        <dbReference type="EMBL" id="KAK3695858.1"/>
    </source>
</evidence>
<evidence type="ECO:0000313" key="3">
    <source>
        <dbReference type="Proteomes" id="UP001270362"/>
    </source>
</evidence>
<evidence type="ECO:0000256" key="1">
    <source>
        <dbReference type="SAM" id="MobiDB-lite"/>
    </source>
</evidence>
<reference evidence="2" key="2">
    <citation type="submission" date="2023-06" db="EMBL/GenBank/DDBJ databases">
        <authorList>
            <consortium name="Lawrence Berkeley National Laboratory"/>
            <person name="Haridas S."/>
            <person name="Hensen N."/>
            <person name="Bonometti L."/>
            <person name="Westerberg I."/>
            <person name="Brannstrom I.O."/>
            <person name="Guillou S."/>
            <person name="Cros-Aarteil S."/>
            <person name="Calhoun S."/>
            <person name="Kuo A."/>
            <person name="Mondo S."/>
            <person name="Pangilinan J."/>
            <person name="Riley R."/>
            <person name="Labutti K."/>
            <person name="Andreopoulos B."/>
            <person name="Lipzen A."/>
            <person name="Chen C."/>
            <person name="Yanf M."/>
            <person name="Daum C."/>
            <person name="Ng V."/>
            <person name="Clum A."/>
            <person name="Steindorff A."/>
            <person name="Ohm R."/>
            <person name="Martin F."/>
            <person name="Silar P."/>
            <person name="Natvig D."/>
            <person name="Lalanne C."/>
            <person name="Gautier V."/>
            <person name="Ament-Velasquez S.L."/>
            <person name="Kruys A."/>
            <person name="Hutchinson M.I."/>
            <person name="Powell A.J."/>
            <person name="Barry K."/>
            <person name="Miller A.N."/>
            <person name="Grigoriev I.V."/>
            <person name="Debuchy R."/>
            <person name="Gladieux P."/>
            <person name="Thoren M.H."/>
            <person name="Johannesson H."/>
        </authorList>
    </citation>
    <scope>NUCLEOTIDE SEQUENCE</scope>
    <source>
        <strain evidence="2">CBS 314.62</strain>
    </source>
</reference>
<feature type="region of interest" description="Disordered" evidence="1">
    <location>
        <begin position="72"/>
        <end position="159"/>
    </location>
</feature>
<dbReference type="Proteomes" id="UP001270362">
    <property type="component" value="Unassembled WGS sequence"/>
</dbReference>